<evidence type="ECO:0000313" key="2">
    <source>
        <dbReference type="Proteomes" id="UP001151760"/>
    </source>
</evidence>
<reference evidence="1" key="2">
    <citation type="submission" date="2022-01" db="EMBL/GenBank/DDBJ databases">
        <authorList>
            <person name="Yamashiro T."/>
            <person name="Shiraishi A."/>
            <person name="Satake H."/>
            <person name="Nakayama K."/>
        </authorList>
    </citation>
    <scope>NUCLEOTIDE SEQUENCE</scope>
</reference>
<reference evidence="1" key="1">
    <citation type="journal article" date="2022" name="Int. J. Mol. Sci.">
        <title>Draft Genome of Tanacetum Coccineum: Genomic Comparison of Closely Related Tanacetum-Family Plants.</title>
        <authorList>
            <person name="Yamashiro T."/>
            <person name="Shiraishi A."/>
            <person name="Nakayama K."/>
            <person name="Satake H."/>
        </authorList>
    </citation>
    <scope>NUCLEOTIDE SEQUENCE</scope>
</reference>
<comment type="caution">
    <text evidence="1">The sequence shown here is derived from an EMBL/GenBank/DDBJ whole genome shotgun (WGS) entry which is preliminary data.</text>
</comment>
<gene>
    <name evidence="1" type="ORF">Tco_0627616</name>
</gene>
<dbReference type="Proteomes" id="UP001151760">
    <property type="component" value="Unassembled WGS sequence"/>
</dbReference>
<name>A0ABQ4WMY7_9ASTR</name>
<keyword evidence="2" id="KW-1185">Reference proteome</keyword>
<accession>A0ABQ4WMY7</accession>
<dbReference type="EMBL" id="BQNB010008784">
    <property type="protein sequence ID" value="GJS54254.1"/>
    <property type="molecule type" value="Genomic_DNA"/>
</dbReference>
<organism evidence="1 2">
    <name type="scientific">Tanacetum coccineum</name>
    <dbReference type="NCBI Taxonomy" id="301880"/>
    <lineage>
        <taxon>Eukaryota</taxon>
        <taxon>Viridiplantae</taxon>
        <taxon>Streptophyta</taxon>
        <taxon>Embryophyta</taxon>
        <taxon>Tracheophyta</taxon>
        <taxon>Spermatophyta</taxon>
        <taxon>Magnoliopsida</taxon>
        <taxon>eudicotyledons</taxon>
        <taxon>Gunneridae</taxon>
        <taxon>Pentapetalae</taxon>
        <taxon>asterids</taxon>
        <taxon>campanulids</taxon>
        <taxon>Asterales</taxon>
        <taxon>Asteraceae</taxon>
        <taxon>Asteroideae</taxon>
        <taxon>Anthemideae</taxon>
        <taxon>Anthemidinae</taxon>
        <taxon>Tanacetum</taxon>
    </lineage>
</organism>
<evidence type="ECO:0000313" key="1">
    <source>
        <dbReference type="EMBL" id="GJS54254.1"/>
    </source>
</evidence>
<protein>
    <submittedName>
        <fullName evidence="1">Uncharacterized protein</fullName>
    </submittedName>
</protein>
<proteinExistence type="predicted"/>
<sequence>MHPLGDRKTNRTHGAVVMALTARCRRGEEVVMAVVVLLMTMEERVVAGGWWCWRSWWRCGGCGLPRRWRWQDDGDGLEMRVVVGSGGGRRLEWWPEVGRIRRRRRRKRVEEMYVCRV</sequence>